<keyword evidence="11 12" id="KW-0472">Membrane</keyword>
<evidence type="ECO:0000313" key="15">
    <source>
        <dbReference type="Proteomes" id="UP000632125"/>
    </source>
</evidence>
<evidence type="ECO:0000256" key="10">
    <source>
        <dbReference type="ARBA" id="ARBA00023012"/>
    </source>
</evidence>
<evidence type="ECO:0000256" key="8">
    <source>
        <dbReference type="ARBA" id="ARBA00022840"/>
    </source>
</evidence>
<evidence type="ECO:0000313" key="14">
    <source>
        <dbReference type="EMBL" id="MBD2868851.1"/>
    </source>
</evidence>
<evidence type="ECO:0000256" key="1">
    <source>
        <dbReference type="ARBA" id="ARBA00004651"/>
    </source>
</evidence>
<keyword evidence="6" id="KW-0547">Nucleotide-binding</keyword>
<evidence type="ECO:0000256" key="11">
    <source>
        <dbReference type="ARBA" id="ARBA00023136"/>
    </source>
</evidence>
<dbReference type="Gene3D" id="6.10.340.10">
    <property type="match status" value="1"/>
</dbReference>
<organism evidence="14 15">
    <name type="scientific">Paenibacillus arenilitoris</name>
    <dbReference type="NCBI Taxonomy" id="2772299"/>
    <lineage>
        <taxon>Bacteria</taxon>
        <taxon>Bacillati</taxon>
        <taxon>Bacillota</taxon>
        <taxon>Bacilli</taxon>
        <taxon>Bacillales</taxon>
        <taxon>Paenibacillaceae</taxon>
        <taxon>Paenibacillus</taxon>
    </lineage>
</organism>
<evidence type="ECO:0000256" key="9">
    <source>
        <dbReference type="ARBA" id="ARBA00022989"/>
    </source>
</evidence>
<dbReference type="RefSeq" id="WP_190860477.1">
    <property type="nucleotide sequence ID" value="NZ_JACXIY010000012.1"/>
</dbReference>
<dbReference type="Gene3D" id="3.30.450.20">
    <property type="entry name" value="PAS domain"/>
    <property type="match status" value="1"/>
</dbReference>
<keyword evidence="5 12" id="KW-0812">Transmembrane</keyword>
<evidence type="ECO:0000256" key="2">
    <source>
        <dbReference type="ARBA" id="ARBA00022475"/>
    </source>
</evidence>
<keyword evidence="8" id="KW-0067">ATP-binding</keyword>
<evidence type="ECO:0000256" key="6">
    <source>
        <dbReference type="ARBA" id="ARBA00022741"/>
    </source>
</evidence>
<dbReference type="InterPro" id="IPR036890">
    <property type="entry name" value="HATPase_C_sf"/>
</dbReference>
<evidence type="ECO:0000256" key="7">
    <source>
        <dbReference type="ARBA" id="ARBA00022777"/>
    </source>
</evidence>
<gene>
    <name evidence="14" type="ORF">IDH41_09690</name>
</gene>
<evidence type="ECO:0000256" key="12">
    <source>
        <dbReference type="SAM" id="Phobius"/>
    </source>
</evidence>
<keyword evidence="4" id="KW-0808">Transferase</keyword>
<evidence type="ECO:0000259" key="13">
    <source>
        <dbReference type="PROSITE" id="PS50885"/>
    </source>
</evidence>
<evidence type="ECO:0000256" key="3">
    <source>
        <dbReference type="ARBA" id="ARBA00022553"/>
    </source>
</evidence>
<dbReference type="SUPFAM" id="SSF55874">
    <property type="entry name" value="ATPase domain of HSP90 chaperone/DNA topoisomerase II/histidine kinase"/>
    <property type="match status" value="1"/>
</dbReference>
<dbReference type="Proteomes" id="UP000632125">
    <property type="component" value="Unassembled WGS sequence"/>
</dbReference>
<dbReference type="PANTHER" id="PTHR34220:SF11">
    <property type="entry name" value="SENSOR PROTEIN KINASE HPTS"/>
    <property type="match status" value="1"/>
</dbReference>
<feature type="domain" description="HAMP" evidence="13">
    <location>
        <begin position="331"/>
        <end position="383"/>
    </location>
</feature>
<evidence type="ECO:0000256" key="4">
    <source>
        <dbReference type="ARBA" id="ARBA00022679"/>
    </source>
</evidence>
<evidence type="ECO:0000256" key="5">
    <source>
        <dbReference type="ARBA" id="ARBA00022692"/>
    </source>
</evidence>
<comment type="subcellular location">
    <subcellularLocation>
        <location evidence="1">Cell membrane</location>
        <topology evidence="1">Multi-pass membrane protein</topology>
    </subcellularLocation>
</comment>
<keyword evidence="7 14" id="KW-0418">Kinase</keyword>
<reference evidence="14" key="1">
    <citation type="submission" date="2020-09" db="EMBL/GenBank/DDBJ databases">
        <title>A novel bacterium of genus Paenibacillus, isolated from South China Sea.</title>
        <authorList>
            <person name="Huang H."/>
            <person name="Mo K."/>
            <person name="Hu Y."/>
        </authorList>
    </citation>
    <scope>NUCLEOTIDE SEQUENCE</scope>
    <source>
        <strain evidence="14">IB182493</strain>
    </source>
</reference>
<dbReference type="PROSITE" id="PS50885">
    <property type="entry name" value="HAMP"/>
    <property type="match status" value="1"/>
</dbReference>
<dbReference type="GO" id="GO:0005886">
    <property type="term" value="C:plasma membrane"/>
    <property type="evidence" value="ECO:0007669"/>
    <property type="project" value="UniProtKB-SubCell"/>
</dbReference>
<dbReference type="GO" id="GO:0005524">
    <property type="term" value="F:ATP binding"/>
    <property type="evidence" value="ECO:0007669"/>
    <property type="project" value="UniProtKB-KW"/>
</dbReference>
<dbReference type="SMART" id="SM00304">
    <property type="entry name" value="HAMP"/>
    <property type="match status" value="1"/>
</dbReference>
<dbReference type="Pfam" id="PF06580">
    <property type="entry name" value="His_kinase"/>
    <property type="match status" value="1"/>
</dbReference>
<keyword evidence="15" id="KW-1185">Reference proteome</keyword>
<name>A0A927CMF4_9BACL</name>
<keyword evidence="3" id="KW-0597">Phosphoprotein</keyword>
<dbReference type="InterPro" id="IPR003660">
    <property type="entry name" value="HAMP_dom"/>
</dbReference>
<dbReference type="InterPro" id="IPR003594">
    <property type="entry name" value="HATPase_dom"/>
</dbReference>
<dbReference type="EMBL" id="JACXIY010000012">
    <property type="protein sequence ID" value="MBD2868851.1"/>
    <property type="molecule type" value="Genomic_DNA"/>
</dbReference>
<dbReference type="PANTHER" id="PTHR34220">
    <property type="entry name" value="SENSOR HISTIDINE KINASE YPDA"/>
    <property type="match status" value="1"/>
</dbReference>
<keyword evidence="10" id="KW-0902">Two-component regulatory system</keyword>
<dbReference type="Pfam" id="PF00672">
    <property type="entry name" value="HAMP"/>
    <property type="match status" value="1"/>
</dbReference>
<keyword evidence="2" id="KW-1003">Cell membrane</keyword>
<comment type="caution">
    <text evidence="14">The sequence shown here is derived from an EMBL/GenBank/DDBJ whole genome shotgun (WGS) entry which is preliminary data.</text>
</comment>
<accession>A0A927CMF4</accession>
<dbReference type="CDD" id="cd06225">
    <property type="entry name" value="HAMP"/>
    <property type="match status" value="1"/>
</dbReference>
<sequence length="594" mass="67572">MRFRSRLLISYLFLILLPLLALGTLFYRTSLNVVREQAQTNILEIVRKNNEVLDTKLQQIEKGSRALFVDAEMFAIFESLNPARQDQLLVAERRVKAILSKYFSMNDDIYMPQLWTTYFTFGGDSTNRKLPMSDPTKSAIYKQTMESDGKMVWTPTFEFSRMFDQPYLSEAEIDYRYMFSASRLLNLSYLDSSTFRTLDKNVERPALVILFKADMFRSLFERSIPEGSDYFVVDEAAGTVVAHSDGGMVAGKLGEEWVGLLSGSGTKRMELDGEKKLVVYDRSSVTGWLSVAVVPESVLIGGLVPTLLTSTFLFAALLGIIAIAFAYVISARIIGPIKKLLVAMRFVGEGDFHTRVEATSNDEFGTLLQKFNKMNDRIQTLVKENYEIKLREKEAEIVALNMQMNPHFLYNTLNVINWMAIEEGQREVSKSLVSLSSMLHYTSRKDWGEVSLAEELEWMKNYFYITALRFEDMFNVSYELEPELFDYKVPRLLFQPFVENAILHGFKEVEEGGLIAIRGRIADGIRRFEIEDNGKGMSGDVARRLLEGEAASVGISNTLHRIRLQYGERARIDIASSPGQGTLIRLDLPVNSQE</sequence>
<dbReference type="InterPro" id="IPR010559">
    <property type="entry name" value="Sig_transdc_His_kin_internal"/>
</dbReference>
<dbReference type="AlphaFoldDB" id="A0A927CMF4"/>
<proteinExistence type="predicted"/>
<feature type="transmembrane region" description="Helical" evidence="12">
    <location>
        <begin position="312"/>
        <end position="335"/>
    </location>
</feature>
<keyword evidence="9 12" id="KW-1133">Transmembrane helix</keyword>
<dbReference type="SUPFAM" id="SSF158472">
    <property type="entry name" value="HAMP domain-like"/>
    <property type="match status" value="1"/>
</dbReference>
<dbReference type="SMART" id="SM00387">
    <property type="entry name" value="HATPase_c"/>
    <property type="match status" value="1"/>
</dbReference>
<dbReference type="InterPro" id="IPR050640">
    <property type="entry name" value="Bact_2-comp_sensor_kinase"/>
</dbReference>
<dbReference type="Pfam" id="PF02518">
    <property type="entry name" value="HATPase_c"/>
    <property type="match status" value="1"/>
</dbReference>
<dbReference type="GO" id="GO:0000155">
    <property type="term" value="F:phosphorelay sensor kinase activity"/>
    <property type="evidence" value="ECO:0007669"/>
    <property type="project" value="InterPro"/>
</dbReference>
<protein>
    <submittedName>
        <fullName evidence="14">Sensor histidine kinase</fullName>
    </submittedName>
</protein>
<dbReference type="Gene3D" id="3.30.565.10">
    <property type="entry name" value="Histidine kinase-like ATPase, C-terminal domain"/>
    <property type="match status" value="1"/>
</dbReference>